<sequence>MVMKEEWLSQFENENTRRQYEISLEQFERHVGQDLENYYKSDLKWEEFWKDLKKFWKSLSDKAPKTQNNRLRVVKLFFNDHGVEIPDSEWSKFRRRRMKSSRPQTQDRAGRKDEWQKIILNMSSPQGRALYLTLLSTGARIGEILQTRTDDLDLDSDPARIHLRAEYTKGGVGDRIVFLTYEAETAVRDYLKWRKGKTNAAGVSYDDTDELFPFTQQTARQILYNALERAGLDDRDRTTDRRKIHTHSTRKFFRSNCGLDEALTHAIMGHREYLDRSYLRVNPERAAAKFKNNMQNLEVLRTKTTEEKEESVESQILKKILKDKDFSKIENFEKITELLKDIE</sequence>
<dbReference type="PANTHER" id="PTHR30349">
    <property type="entry name" value="PHAGE INTEGRASE-RELATED"/>
    <property type="match status" value="1"/>
</dbReference>
<evidence type="ECO:0000313" key="8">
    <source>
        <dbReference type="Proteomes" id="UP000070657"/>
    </source>
</evidence>
<dbReference type="Gene3D" id="1.10.443.10">
    <property type="entry name" value="Intergrase catalytic core"/>
    <property type="match status" value="1"/>
</dbReference>
<organism evidence="7 8">
    <name type="scientific">candidate division MSBL1 archaeon SCGC-AAA259E22</name>
    <dbReference type="NCBI Taxonomy" id="1698265"/>
    <lineage>
        <taxon>Archaea</taxon>
        <taxon>Methanobacteriati</taxon>
        <taxon>Methanobacteriota</taxon>
        <taxon>candidate division MSBL1</taxon>
    </lineage>
</organism>
<evidence type="ECO:0000256" key="2">
    <source>
        <dbReference type="ARBA" id="ARBA00023125"/>
    </source>
</evidence>
<dbReference type="GO" id="GO:0015074">
    <property type="term" value="P:DNA integration"/>
    <property type="evidence" value="ECO:0007669"/>
    <property type="project" value="UniProtKB-KW"/>
</dbReference>
<dbReference type="Proteomes" id="UP000070657">
    <property type="component" value="Unassembled WGS sequence"/>
</dbReference>
<dbReference type="InterPro" id="IPR002104">
    <property type="entry name" value="Integrase_catalytic"/>
</dbReference>
<keyword evidence="1" id="KW-0229">DNA integration</keyword>
<dbReference type="GO" id="GO:0006310">
    <property type="term" value="P:DNA recombination"/>
    <property type="evidence" value="ECO:0007669"/>
    <property type="project" value="UniProtKB-KW"/>
</dbReference>
<keyword evidence="8" id="KW-1185">Reference proteome</keyword>
<dbReference type="PANTHER" id="PTHR30349:SF41">
    <property type="entry name" value="INTEGRASE_RECOMBINASE PROTEIN MJ0367-RELATED"/>
    <property type="match status" value="1"/>
</dbReference>
<dbReference type="PROSITE" id="PS51898">
    <property type="entry name" value="TYR_RECOMBINASE"/>
    <property type="match status" value="1"/>
</dbReference>
<dbReference type="Pfam" id="PF00589">
    <property type="entry name" value="Phage_integrase"/>
    <property type="match status" value="1"/>
</dbReference>
<dbReference type="InterPro" id="IPR050090">
    <property type="entry name" value="Tyrosine_recombinase_XerCD"/>
</dbReference>
<feature type="domain" description="Core-binding (CB)" evidence="6">
    <location>
        <begin position="1"/>
        <end position="82"/>
    </location>
</feature>
<keyword evidence="2 4" id="KW-0238">DNA-binding</keyword>
<dbReference type="GO" id="GO:0003677">
    <property type="term" value="F:DNA binding"/>
    <property type="evidence" value="ECO:0007669"/>
    <property type="project" value="UniProtKB-UniRule"/>
</dbReference>
<evidence type="ECO:0000313" key="7">
    <source>
        <dbReference type="EMBL" id="KXA93598.1"/>
    </source>
</evidence>
<evidence type="ECO:0008006" key="9">
    <source>
        <dbReference type="Google" id="ProtNLM"/>
    </source>
</evidence>
<accession>A0A133UHE5</accession>
<dbReference type="EMBL" id="LHXP01000013">
    <property type="protein sequence ID" value="KXA93598.1"/>
    <property type="molecule type" value="Genomic_DNA"/>
</dbReference>
<dbReference type="AlphaFoldDB" id="A0A133UHE5"/>
<gene>
    <name evidence="7" type="ORF">AKJ66_01625</name>
</gene>
<dbReference type="PROSITE" id="PS51900">
    <property type="entry name" value="CB"/>
    <property type="match status" value="1"/>
</dbReference>
<evidence type="ECO:0000256" key="1">
    <source>
        <dbReference type="ARBA" id="ARBA00022908"/>
    </source>
</evidence>
<dbReference type="InterPro" id="IPR013762">
    <property type="entry name" value="Integrase-like_cat_sf"/>
</dbReference>
<evidence type="ECO:0000256" key="3">
    <source>
        <dbReference type="ARBA" id="ARBA00023172"/>
    </source>
</evidence>
<evidence type="ECO:0000256" key="4">
    <source>
        <dbReference type="PROSITE-ProRule" id="PRU01248"/>
    </source>
</evidence>
<dbReference type="InterPro" id="IPR011010">
    <property type="entry name" value="DNA_brk_join_enz"/>
</dbReference>
<keyword evidence="3" id="KW-0233">DNA recombination</keyword>
<dbReference type="InterPro" id="IPR044068">
    <property type="entry name" value="CB"/>
</dbReference>
<reference evidence="7 8" key="1">
    <citation type="journal article" date="2016" name="Sci. Rep.">
        <title>Metabolic traits of an uncultured archaeal lineage -MSBL1- from brine pools of the Red Sea.</title>
        <authorList>
            <person name="Mwirichia R."/>
            <person name="Alam I."/>
            <person name="Rashid M."/>
            <person name="Vinu M."/>
            <person name="Ba-Alawi W."/>
            <person name="Anthony Kamau A."/>
            <person name="Kamanda Ngugi D."/>
            <person name="Goker M."/>
            <person name="Klenk H.P."/>
            <person name="Bajic V."/>
            <person name="Stingl U."/>
        </authorList>
    </citation>
    <scope>NUCLEOTIDE SEQUENCE [LARGE SCALE GENOMIC DNA]</scope>
    <source>
        <strain evidence="7">SCGC-AAA259E22</strain>
    </source>
</reference>
<feature type="domain" description="Tyr recombinase" evidence="5">
    <location>
        <begin position="101"/>
        <end position="291"/>
    </location>
</feature>
<protein>
    <recommendedName>
        <fullName evidence="9">Tyr recombinase domain-containing protein</fullName>
    </recommendedName>
</protein>
<evidence type="ECO:0000259" key="6">
    <source>
        <dbReference type="PROSITE" id="PS51900"/>
    </source>
</evidence>
<evidence type="ECO:0000259" key="5">
    <source>
        <dbReference type="PROSITE" id="PS51898"/>
    </source>
</evidence>
<dbReference type="SUPFAM" id="SSF56349">
    <property type="entry name" value="DNA breaking-rejoining enzymes"/>
    <property type="match status" value="1"/>
</dbReference>
<name>A0A133UHE5_9EURY</name>
<proteinExistence type="predicted"/>
<dbReference type="CDD" id="cd00397">
    <property type="entry name" value="DNA_BRE_C"/>
    <property type="match status" value="1"/>
</dbReference>
<comment type="caution">
    <text evidence="7">The sequence shown here is derived from an EMBL/GenBank/DDBJ whole genome shotgun (WGS) entry which is preliminary data.</text>
</comment>